<protein>
    <submittedName>
        <fullName evidence="3">Uncharacterized protein</fullName>
    </submittedName>
</protein>
<dbReference type="AlphaFoldDB" id="A0A9N9QV95"/>
<sequence length="285" mass="32373">MSRNAAPSVVQMEKLISIMEEKRWLATGHARTTHARDRTRAAWKEAALKLNCDGSGCIKSWQQWAKYWKDKKAAIKKKALLIRMAPIRPVGDEDEPIVLTKFEERVVALMSGGGSTSGNRGLQVNAFSPPVNGHCSVVGVVEMAEESEPNAFNIHPGPSWQRNIVDNQLNAEQQNQSRIPPISAMQSARDDPSSSLSEHRRRLLMGRRRLIRRSQLQRRALISDLAERLMALEERNLDIEKSQAEIRRIEAETLRLQAVNQQETIDIFRQISKSFQDLVEHIVKK</sequence>
<accession>A0A9N9QV95</accession>
<feature type="coiled-coil region" evidence="1">
    <location>
        <begin position="222"/>
        <end position="259"/>
    </location>
</feature>
<keyword evidence="4" id="KW-1185">Reference proteome</keyword>
<evidence type="ECO:0000313" key="4">
    <source>
        <dbReference type="Proteomes" id="UP001153714"/>
    </source>
</evidence>
<evidence type="ECO:0000256" key="2">
    <source>
        <dbReference type="SAM" id="MobiDB-lite"/>
    </source>
</evidence>
<keyword evidence="1" id="KW-0175">Coiled coil</keyword>
<evidence type="ECO:0000256" key="1">
    <source>
        <dbReference type="SAM" id="Coils"/>
    </source>
</evidence>
<dbReference type="OrthoDB" id="7247196at2759"/>
<name>A0A9N9QV95_9NEOP</name>
<evidence type="ECO:0000313" key="3">
    <source>
        <dbReference type="EMBL" id="CAG9784058.1"/>
    </source>
</evidence>
<feature type="region of interest" description="Disordered" evidence="2">
    <location>
        <begin position="178"/>
        <end position="199"/>
    </location>
</feature>
<proteinExistence type="predicted"/>
<reference evidence="3" key="2">
    <citation type="submission" date="2022-10" db="EMBL/GenBank/DDBJ databases">
        <authorList>
            <consortium name="ENA_rothamsted_submissions"/>
            <consortium name="culmorum"/>
            <person name="King R."/>
        </authorList>
    </citation>
    <scope>NUCLEOTIDE SEQUENCE</scope>
</reference>
<gene>
    <name evidence="3" type="ORF">DIATSA_LOCUS2177</name>
</gene>
<dbReference type="Proteomes" id="UP001153714">
    <property type="component" value="Chromosome 11"/>
</dbReference>
<dbReference type="EMBL" id="OU893342">
    <property type="protein sequence ID" value="CAG9784058.1"/>
    <property type="molecule type" value="Genomic_DNA"/>
</dbReference>
<reference evidence="3" key="1">
    <citation type="submission" date="2021-12" db="EMBL/GenBank/DDBJ databases">
        <authorList>
            <person name="King R."/>
        </authorList>
    </citation>
    <scope>NUCLEOTIDE SEQUENCE</scope>
</reference>
<organism evidence="3 4">
    <name type="scientific">Diatraea saccharalis</name>
    <name type="common">sugarcane borer</name>
    <dbReference type="NCBI Taxonomy" id="40085"/>
    <lineage>
        <taxon>Eukaryota</taxon>
        <taxon>Metazoa</taxon>
        <taxon>Ecdysozoa</taxon>
        <taxon>Arthropoda</taxon>
        <taxon>Hexapoda</taxon>
        <taxon>Insecta</taxon>
        <taxon>Pterygota</taxon>
        <taxon>Neoptera</taxon>
        <taxon>Endopterygota</taxon>
        <taxon>Lepidoptera</taxon>
        <taxon>Glossata</taxon>
        <taxon>Ditrysia</taxon>
        <taxon>Pyraloidea</taxon>
        <taxon>Crambidae</taxon>
        <taxon>Crambinae</taxon>
        <taxon>Diatraea</taxon>
    </lineage>
</organism>